<keyword evidence="1" id="KW-0479">Metal-binding</keyword>
<dbReference type="EMBL" id="CAKOFQ010006917">
    <property type="protein sequence ID" value="CAH1982242.1"/>
    <property type="molecule type" value="Genomic_DNA"/>
</dbReference>
<dbReference type="AlphaFoldDB" id="A0A9P0PDV0"/>
<dbReference type="GO" id="GO:0008270">
    <property type="term" value="F:zinc ion binding"/>
    <property type="evidence" value="ECO:0007669"/>
    <property type="project" value="UniProtKB-KW"/>
</dbReference>
<dbReference type="SMART" id="SM01175">
    <property type="entry name" value="DUF4206"/>
    <property type="match status" value="1"/>
</dbReference>
<gene>
    <name evidence="6" type="ORF">ACAOBT_LOCUS14897</name>
</gene>
<keyword evidence="7" id="KW-1185">Reference proteome</keyword>
<name>A0A9P0PDV0_ACAOB</name>
<reference evidence="6" key="1">
    <citation type="submission" date="2022-03" db="EMBL/GenBank/DDBJ databases">
        <authorList>
            <person name="Sayadi A."/>
        </authorList>
    </citation>
    <scope>NUCLEOTIDE SEQUENCE</scope>
</reference>
<evidence type="ECO:0000313" key="7">
    <source>
        <dbReference type="Proteomes" id="UP001152888"/>
    </source>
</evidence>
<keyword evidence="4" id="KW-0862">Zinc</keyword>
<evidence type="ECO:0000256" key="3">
    <source>
        <dbReference type="ARBA" id="ARBA00022771"/>
    </source>
</evidence>
<organism evidence="6 7">
    <name type="scientific">Acanthoscelides obtectus</name>
    <name type="common">Bean weevil</name>
    <name type="synonym">Bruchus obtectus</name>
    <dbReference type="NCBI Taxonomy" id="200917"/>
    <lineage>
        <taxon>Eukaryota</taxon>
        <taxon>Metazoa</taxon>
        <taxon>Ecdysozoa</taxon>
        <taxon>Arthropoda</taxon>
        <taxon>Hexapoda</taxon>
        <taxon>Insecta</taxon>
        <taxon>Pterygota</taxon>
        <taxon>Neoptera</taxon>
        <taxon>Endopterygota</taxon>
        <taxon>Coleoptera</taxon>
        <taxon>Polyphaga</taxon>
        <taxon>Cucujiformia</taxon>
        <taxon>Chrysomeloidea</taxon>
        <taxon>Chrysomelidae</taxon>
        <taxon>Bruchinae</taxon>
        <taxon>Bruchini</taxon>
        <taxon>Acanthoscelides</taxon>
    </lineage>
</organism>
<dbReference type="OrthoDB" id="1918044at2759"/>
<protein>
    <recommendedName>
        <fullName evidence="5">Rubicon Homology domain-containing protein</fullName>
    </recommendedName>
</protein>
<dbReference type="InterPro" id="IPR025258">
    <property type="entry name" value="RH_dom"/>
</dbReference>
<dbReference type="PANTHER" id="PTHR12326:SF3">
    <property type="entry name" value="DIFFERENTIALLY EXPRESSED IN FDCP 8 HOMOLOG"/>
    <property type="match status" value="1"/>
</dbReference>
<evidence type="ECO:0000256" key="2">
    <source>
        <dbReference type="ARBA" id="ARBA00022737"/>
    </source>
</evidence>
<proteinExistence type="predicted"/>
<comment type="caution">
    <text evidence="6">The sequence shown here is derived from an EMBL/GenBank/DDBJ whole genome shotgun (WGS) entry which is preliminary data.</text>
</comment>
<evidence type="ECO:0000256" key="4">
    <source>
        <dbReference type="ARBA" id="ARBA00022833"/>
    </source>
</evidence>
<sequence length="209" mass="24060">MACHWGGRAVVPARVVRNWDLEPRPVCQAALQQLRITAHRPIINLEKINPRLFSLVQELGLVKRLRTELIGMKKYLTVCRKATEDHVLWKHVDAPHLIDSLDMYSLQDLVDTNSGELPFKLHSLVEIFSNHIKVDCEICKGRAHICVICLCNEVVYPFDTTGHTCSNCNSVMHKVCYNRKNQCPKCLRIKSRMEEEQNNNQKENEEGTD</sequence>
<dbReference type="PANTHER" id="PTHR12326">
    <property type="entry name" value="PLECKSTRIN HOMOLOGY DOMAIN CONTAINING PROTEIN"/>
    <property type="match status" value="1"/>
</dbReference>
<dbReference type="Proteomes" id="UP001152888">
    <property type="component" value="Unassembled WGS sequence"/>
</dbReference>
<feature type="domain" description="Rubicon Homology" evidence="5">
    <location>
        <begin position="1"/>
        <end position="193"/>
    </location>
</feature>
<evidence type="ECO:0000256" key="1">
    <source>
        <dbReference type="ARBA" id="ARBA00022723"/>
    </source>
</evidence>
<keyword evidence="2" id="KW-0677">Repeat</keyword>
<keyword evidence="3" id="KW-0863">Zinc-finger</keyword>
<accession>A0A9P0PDV0</accession>
<dbReference type="Pfam" id="PF13901">
    <property type="entry name" value="RH_dom"/>
    <property type="match status" value="1"/>
</dbReference>
<dbReference type="InterPro" id="IPR051366">
    <property type="entry name" value="DEF8"/>
</dbReference>
<evidence type="ECO:0000313" key="6">
    <source>
        <dbReference type="EMBL" id="CAH1982242.1"/>
    </source>
</evidence>
<evidence type="ECO:0000259" key="5">
    <source>
        <dbReference type="SMART" id="SM01175"/>
    </source>
</evidence>